<comment type="caution">
    <text evidence="2">The sequence shown here is derived from an EMBL/GenBank/DDBJ whole genome shotgun (WGS) entry which is preliminary data.</text>
</comment>
<name>A0ABT8R2G1_9BACT</name>
<gene>
    <name evidence="2" type="ORF">Q0590_06165</name>
</gene>
<keyword evidence="3" id="KW-1185">Reference proteome</keyword>
<keyword evidence="1" id="KW-0472">Membrane</keyword>
<evidence type="ECO:0000313" key="2">
    <source>
        <dbReference type="EMBL" id="MDO1445826.1"/>
    </source>
</evidence>
<dbReference type="Proteomes" id="UP001168528">
    <property type="component" value="Unassembled WGS sequence"/>
</dbReference>
<protein>
    <submittedName>
        <fullName evidence="2">Uncharacterized protein</fullName>
    </submittedName>
</protein>
<keyword evidence="1" id="KW-1133">Transmembrane helix</keyword>
<evidence type="ECO:0000313" key="3">
    <source>
        <dbReference type="Proteomes" id="UP001168528"/>
    </source>
</evidence>
<proteinExistence type="predicted"/>
<keyword evidence="1" id="KW-0812">Transmembrane</keyword>
<feature type="transmembrane region" description="Helical" evidence="1">
    <location>
        <begin position="12"/>
        <end position="31"/>
    </location>
</feature>
<reference evidence="2" key="1">
    <citation type="submission" date="2023-07" db="EMBL/GenBank/DDBJ databases">
        <title>The genome sequence of Rhodocytophaga aerolata KACC 12507.</title>
        <authorList>
            <person name="Zhang X."/>
        </authorList>
    </citation>
    <scope>NUCLEOTIDE SEQUENCE</scope>
    <source>
        <strain evidence="2">KACC 12507</strain>
    </source>
</reference>
<sequence>MIRFSLFNPIDAAAIVATGLIGSVTGFAPFINPQLTSYKIIDMLLYDLDETGHMHHVTKIDKPEVVRSIPVDLGELKVLNTLQQFGIFDYKFSVGDQAADEQLYFREYYKKRTL</sequence>
<evidence type="ECO:0000256" key="1">
    <source>
        <dbReference type="SAM" id="Phobius"/>
    </source>
</evidence>
<dbReference type="RefSeq" id="WP_302036625.1">
    <property type="nucleotide sequence ID" value="NZ_JAUKPO010000002.1"/>
</dbReference>
<accession>A0ABT8R2G1</accession>
<organism evidence="2 3">
    <name type="scientific">Rhodocytophaga aerolata</name>
    <dbReference type="NCBI Taxonomy" id="455078"/>
    <lineage>
        <taxon>Bacteria</taxon>
        <taxon>Pseudomonadati</taxon>
        <taxon>Bacteroidota</taxon>
        <taxon>Cytophagia</taxon>
        <taxon>Cytophagales</taxon>
        <taxon>Rhodocytophagaceae</taxon>
        <taxon>Rhodocytophaga</taxon>
    </lineage>
</organism>
<dbReference type="EMBL" id="JAUKPO010000002">
    <property type="protein sequence ID" value="MDO1445826.1"/>
    <property type="molecule type" value="Genomic_DNA"/>
</dbReference>